<dbReference type="PROSITE" id="PS51910">
    <property type="entry name" value="GH18_2"/>
    <property type="match status" value="1"/>
</dbReference>
<dbReference type="InterPro" id="IPR001579">
    <property type="entry name" value="Glyco_hydro_18_chit_AS"/>
</dbReference>
<evidence type="ECO:0000256" key="8">
    <source>
        <dbReference type="RuleBase" id="RU000489"/>
    </source>
</evidence>
<dbReference type="InterPro" id="IPR001223">
    <property type="entry name" value="Glyco_hydro18_cat"/>
</dbReference>
<dbReference type="Gene3D" id="3.20.20.80">
    <property type="entry name" value="Glycosidases"/>
    <property type="match status" value="1"/>
</dbReference>
<gene>
    <name evidence="12" type="ORF">JR316_008466</name>
</gene>
<dbReference type="SUPFAM" id="SSF51445">
    <property type="entry name" value="(Trans)glycosidases"/>
    <property type="match status" value="1"/>
</dbReference>
<dbReference type="PANTHER" id="PTHR45708">
    <property type="entry name" value="ENDOCHITINASE"/>
    <property type="match status" value="1"/>
</dbReference>
<feature type="domain" description="GH18" evidence="11">
    <location>
        <begin position="133"/>
        <end position="413"/>
    </location>
</feature>
<evidence type="ECO:0000256" key="5">
    <source>
        <dbReference type="ARBA" id="ARBA00023277"/>
    </source>
</evidence>
<reference evidence="12" key="1">
    <citation type="submission" date="2021-02" db="EMBL/GenBank/DDBJ databases">
        <title>Psilocybe cubensis genome.</title>
        <authorList>
            <person name="Mckernan K.J."/>
            <person name="Crawford S."/>
            <person name="Trippe A."/>
            <person name="Kane L.T."/>
            <person name="Mclaughlin S."/>
        </authorList>
    </citation>
    <scope>NUCLEOTIDE SEQUENCE [LARGE SCALE GENOMIC DNA]</scope>
    <source>
        <strain evidence="12">MGC-MH-2018</strain>
    </source>
</reference>
<keyword evidence="7" id="KW-0624">Polysaccharide degradation</keyword>
<evidence type="ECO:0000256" key="9">
    <source>
        <dbReference type="RuleBase" id="RU004453"/>
    </source>
</evidence>
<keyword evidence="5" id="KW-0119">Carbohydrate metabolism</keyword>
<evidence type="ECO:0000256" key="10">
    <source>
        <dbReference type="SAM" id="Phobius"/>
    </source>
</evidence>
<dbReference type="InterPro" id="IPR017853">
    <property type="entry name" value="GH"/>
</dbReference>
<dbReference type="Pfam" id="PF00704">
    <property type="entry name" value="Glyco_hydro_18"/>
    <property type="match status" value="1"/>
</dbReference>
<evidence type="ECO:0000256" key="4">
    <source>
        <dbReference type="ARBA" id="ARBA00023024"/>
    </source>
</evidence>
<protein>
    <recommendedName>
        <fullName evidence="2">chitinase</fullName>
        <ecNumber evidence="2">3.2.1.14</ecNumber>
    </recommendedName>
</protein>
<dbReference type="GO" id="GO:0000272">
    <property type="term" value="P:polysaccharide catabolic process"/>
    <property type="evidence" value="ECO:0007669"/>
    <property type="project" value="UniProtKB-KW"/>
</dbReference>
<dbReference type="CDD" id="cd00598">
    <property type="entry name" value="GH18_chitinase-like"/>
    <property type="match status" value="1"/>
</dbReference>
<keyword evidence="6 8" id="KW-0326">Glycosidase</keyword>
<dbReference type="EC" id="3.2.1.14" evidence="2"/>
<name>A0A8H7XUS7_PSICU</name>
<comment type="similarity">
    <text evidence="9">Belongs to the glycosyl hydrolase 18 family.</text>
</comment>
<dbReference type="PANTHER" id="PTHR45708:SF49">
    <property type="entry name" value="ENDOCHITINASE"/>
    <property type="match status" value="1"/>
</dbReference>
<keyword evidence="4" id="KW-0146">Chitin degradation</keyword>
<keyword evidence="3 8" id="KW-0378">Hydrolase</keyword>
<evidence type="ECO:0000256" key="6">
    <source>
        <dbReference type="ARBA" id="ARBA00023295"/>
    </source>
</evidence>
<evidence type="ECO:0000313" key="12">
    <source>
        <dbReference type="EMBL" id="KAG5166381.1"/>
    </source>
</evidence>
<evidence type="ECO:0000256" key="7">
    <source>
        <dbReference type="ARBA" id="ARBA00023326"/>
    </source>
</evidence>
<dbReference type="GO" id="GO:0008843">
    <property type="term" value="F:endochitinase activity"/>
    <property type="evidence" value="ECO:0007669"/>
    <property type="project" value="UniProtKB-EC"/>
</dbReference>
<feature type="transmembrane region" description="Helical" evidence="10">
    <location>
        <begin position="83"/>
        <end position="106"/>
    </location>
</feature>
<organism evidence="12">
    <name type="scientific">Psilocybe cubensis</name>
    <name type="common">Psychedelic mushroom</name>
    <name type="synonym">Stropharia cubensis</name>
    <dbReference type="NCBI Taxonomy" id="181762"/>
    <lineage>
        <taxon>Eukaryota</taxon>
        <taxon>Fungi</taxon>
        <taxon>Dikarya</taxon>
        <taxon>Basidiomycota</taxon>
        <taxon>Agaricomycotina</taxon>
        <taxon>Agaricomycetes</taxon>
        <taxon>Agaricomycetidae</taxon>
        <taxon>Agaricales</taxon>
        <taxon>Agaricineae</taxon>
        <taxon>Strophariaceae</taxon>
        <taxon>Psilocybe</taxon>
    </lineage>
</organism>
<dbReference type="AlphaFoldDB" id="A0A8H7XUS7"/>
<evidence type="ECO:0000256" key="1">
    <source>
        <dbReference type="ARBA" id="ARBA00000822"/>
    </source>
</evidence>
<comment type="catalytic activity">
    <reaction evidence="1">
        <text>Random endo-hydrolysis of N-acetyl-beta-D-glucosaminide (1-&gt;4)-beta-linkages in chitin and chitodextrins.</text>
        <dbReference type="EC" id="3.2.1.14"/>
    </reaction>
</comment>
<evidence type="ECO:0000259" key="11">
    <source>
        <dbReference type="PROSITE" id="PS51910"/>
    </source>
</evidence>
<keyword evidence="10" id="KW-0472">Membrane</keyword>
<comment type="caution">
    <text evidence="12">The sequence shown here is derived from an EMBL/GenBank/DDBJ whole genome shotgun (WGS) entry which is preliminary data.</text>
</comment>
<accession>A0A8H7XUS7</accession>
<dbReference type="EMBL" id="JAFIQS010000008">
    <property type="protein sequence ID" value="KAG5166381.1"/>
    <property type="molecule type" value="Genomic_DNA"/>
</dbReference>
<dbReference type="GO" id="GO:0006032">
    <property type="term" value="P:chitin catabolic process"/>
    <property type="evidence" value="ECO:0007669"/>
    <property type="project" value="UniProtKB-KW"/>
</dbReference>
<dbReference type="InterPro" id="IPR050542">
    <property type="entry name" value="Glycosyl_Hydrlase18_Chitinase"/>
</dbReference>
<evidence type="ECO:0000256" key="3">
    <source>
        <dbReference type="ARBA" id="ARBA00022801"/>
    </source>
</evidence>
<proteinExistence type="inferred from homology"/>
<evidence type="ECO:0000256" key="2">
    <source>
        <dbReference type="ARBA" id="ARBA00012729"/>
    </source>
</evidence>
<keyword evidence="10" id="KW-0812">Transmembrane</keyword>
<sequence>MCFWLCISTGTKLNKRLSVRVLSRETDTLHDTQSLFYPDDYRKLVEFRGNSMWRIHSMTRTRSCFFFRETLWRNVVHKIRRLVAMKISSIWIFTLPIIAICSASAFPVNATTALDLLDHNAREVLRRATPAAPHFVVYADSYDPSTTGPPAASAIKGFNVFALSFLLIEGAWDKAYEWTTFTDAQRTTIKSQYASAGIKLVVSVFGSTDVPTSTNADPIATANTMAAWVKQYQLDGIDVDYEDFNAFAAGDGKAEAWLISFTKQLRTQLPQGTYLLTHAPVAPWFSPTQWGGGGYLKVHSSVGSLIDWYNIQFYNQGASEYTTCANLLTTSSNTWPKTAVFQIAANGVPLEKIVIGKPATSSDASNGFMSTSTLASCLQQAKNNGWTGGAMVWQYPKATSSWITAVRSLSWPV</sequence>
<keyword evidence="10" id="KW-1133">Transmembrane helix</keyword>
<dbReference type="PROSITE" id="PS01095">
    <property type="entry name" value="GH18_1"/>
    <property type="match status" value="1"/>
</dbReference>